<dbReference type="GeneID" id="9059474"/>
<dbReference type="AlphaFoldDB" id="C5KNQ7"/>
<gene>
    <name evidence="1" type="ORF">Pmar_PMAR014278</name>
</gene>
<proteinExistence type="predicted"/>
<dbReference type="Proteomes" id="UP000007800">
    <property type="component" value="Unassembled WGS sequence"/>
</dbReference>
<reference evidence="1 2" key="1">
    <citation type="submission" date="2008-07" db="EMBL/GenBank/DDBJ databases">
        <authorList>
            <person name="El-Sayed N."/>
            <person name="Caler E."/>
            <person name="Inman J."/>
            <person name="Amedeo P."/>
            <person name="Hass B."/>
            <person name="Wortman J."/>
        </authorList>
    </citation>
    <scope>NUCLEOTIDE SEQUENCE [LARGE SCALE GENOMIC DNA]</scope>
    <source>
        <strain evidence="2">ATCC 50983 / TXsc</strain>
    </source>
</reference>
<sequence>MAGQDSQDQLLGGFTEKVSVPEECYGPRGNLRLCADALKEQAILMQVHDQVMHRLQQSGYSGMLPNLELKLLQYATQVVAGVNHDMWVQLLPHEQIVKIRVYQPLSPAEDCQGAREM</sequence>
<evidence type="ECO:0000313" key="2">
    <source>
        <dbReference type="Proteomes" id="UP000007800"/>
    </source>
</evidence>
<dbReference type="EMBL" id="GG674717">
    <property type="protein sequence ID" value="EER13886.1"/>
    <property type="molecule type" value="Genomic_DNA"/>
</dbReference>
<dbReference type="InterPro" id="IPR046350">
    <property type="entry name" value="Cystatin_sf"/>
</dbReference>
<keyword evidence="2" id="KW-1185">Reference proteome</keyword>
<dbReference type="OrthoDB" id="431761at2759"/>
<organism evidence="2">
    <name type="scientific">Perkinsus marinus (strain ATCC 50983 / TXsc)</name>
    <dbReference type="NCBI Taxonomy" id="423536"/>
    <lineage>
        <taxon>Eukaryota</taxon>
        <taxon>Sar</taxon>
        <taxon>Alveolata</taxon>
        <taxon>Perkinsozoa</taxon>
        <taxon>Perkinsea</taxon>
        <taxon>Perkinsida</taxon>
        <taxon>Perkinsidae</taxon>
        <taxon>Perkinsus</taxon>
    </lineage>
</organism>
<dbReference type="Gene3D" id="3.10.450.10">
    <property type="match status" value="1"/>
</dbReference>
<accession>C5KNQ7</accession>
<name>C5KNQ7_PERM5</name>
<protein>
    <submittedName>
        <fullName evidence="1">Uncharacterized protein</fullName>
    </submittedName>
</protein>
<dbReference type="OMA" id="YHAEPRN"/>
<dbReference type="RefSeq" id="XP_002782091.1">
    <property type="nucleotide sequence ID" value="XM_002782045.1"/>
</dbReference>
<dbReference type="InParanoid" id="C5KNQ7"/>
<dbReference type="SUPFAM" id="SSF54403">
    <property type="entry name" value="Cystatin/monellin"/>
    <property type="match status" value="1"/>
</dbReference>
<dbReference type="InterPro" id="IPR018073">
    <property type="entry name" value="Prot_inh_cystat_CS"/>
</dbReference>
<dbReference type="PROSITE" id="PS00287">
    <property type="entry name" value="CYSTATIN"/>
    <property type="match status" value="1"/>
</dbReference>
<evidence type="ECO:0000313" key="1">
    <source>
        <dbReference type="EMBL" id="EER13886.1"/>
    </source>
</evidence>